<comment type="subcellular location">
    <subcellularLocation>
        <location evidence="1 7">Cell membrane</location>
        <topology evidence="1 7">Multi-pass membrane protein</topology>
    </subcellularLocation>
</comment>
<protein>
    <submittedName>
        <fullName evidence="9">ABC transporter permease</fullName>
    </submittedName>
</protein>
<feature type="transmembrane region" description="Helical" evidence="7">
    <location>
        <begin position="12"/>
        <end position="31"/>
    </location>
</feature>
<dbReference type="CDD" id="cd06261">
    <property type="entry name" value="TM_PBP2"/>
    <property type="match status" value="1"/>
</dbReference>
<keyword evidence="3" id="KW-1003">Cell membrane</keyword>
<evidence type="ECO:0000256" key="6">
    <source>
        <dbReference type="ARBA" id="ARBA00023136"/>
    </source>
</evidence>
<dbReference type="PROSITE" id="PS50928">
    <property type="entry name" value="ABC_TM1"/>
    <property type="match status" value="1"/>
</dbReference>
<keyword evidence="5 7" id="KW-1133">Transmembrane helix</keyword>
<dbReference type="InterPro" id="IPR000515">
    <property type="entry name" value="MetI-like"/>
</dbReference>
<dbReference type="Gene3D" id="1.10.3720.10">
    <property type="entry name" value="MetI-like"/>
    <property type="match status" value="1"/>
</dbReference>
<dbReference type="GO" id="GO:0005886">
    <property type="term" value="C:plasma membrane"/>
    <property type="evidence" value="ECO:0007669"/>
    <property type="project" value="UniProtKB-SubCell"/>
</dbReference>
<keyword evidence="4 7" id="KW-0812">Transmembrane</keyword>
<dbReference type="SUPFAM" id="SSF161098">
    <property type="entry name" value="MetI-like"/>
    <property type="match status" value="1"/>
</dbReference>
<evidence type="ECO:0000313" key="9">
    <source>
        <dbReference type="EMBL" id="KXG44978.1"/>
    </source>
</evidence>
<keyword evidence="10" id="KW-1185">Reference proteome</keyword>
<dbReference type="PANTHER" id="PTHR30193:SF37">
    <property type="entry name" value="INNER MEMBRANE ABC TRANSPORTER PERMEASE PROTEIN YCJO"/>
    <property type="match status" value="1"/>
</dbReference>
<evidence type="ECO:0000256" key="3">
    <source>
        <dbReference type="ARBA" id="ARBA00022475"/>
    </source>
</evidence>
<gene>
    <name evidence="9" type="ORF">U473_02305</name>
</gene>
<dbReference type="InterPro" id="IPR051393">
    <property type="entry name" value="ABC_transporter_permease"/>
</dbReference>
<organism evidence="9 10">
    <name type="scientific">Tepidibacillus decaturensis</name>
    <dbReference type="NCBI Taxonomy" id="1413211"/>
    <lineage>
        <taxon>Bacteria</taxon>
        <taxon>Bacillati</taxon>
        <taxon>Bacillota</taxon>
        <taxon>Bacilli</taxon>
        <taxon>Bacillales</taxon>
        <taxon>Bacillaceae</taxon>
        <taxon>Tepidibacillus</taxon>
    </lineage>
</organism>
<dbReference type="GO" id="GO:0055085">
    <property type="term" value="P:transmembrane transport"/>
    <property type="evidence" value="ECO:0007669"/>
    <property type="project" value="InterPro"/>
</dbReference>
<name>A0A135L7L7_9BACI</name>
<feature type="transmembrane region" description="Helical" evidence="7">
    <location>
        <begin position="109"/>
        <end position="129"/>
    </location>
</feature>
<dbReference type="PANTHER" id="PTHR30193">
    <property type="entry name" value="ABC TRANSPORTER PERMEASE PROTEIN"/>
    <property type="match status" value="1"/>
</dbReference>
<keyword evidence="6 7" id="KW-0472">Membrane</keyword>
<evidence type="ECO:0000313" key="10">
    <source>
        <dbReference type="Proteomes" id="UP000070352"/>
    </source>
</evidence>
<reference evidence="9 10" key="1">
    <citation type="submission" date="2016-02" db="EMBL/GenBank/DDBJ databases">
        <title>Draft Genome for Tepidibacillus decaturensis nov. sp. Strain Z9, an Anaerobic, Moderately Thermophilic and Heterotrophic Bacterium from Deep Subsurface of the Illinois Basin, USA.</title>
        <authorList>
            <person name="Dong Y."/>
            <person name="Chang J.Y."/>
            <person name="Sanford R."/>
            <person name="Fouke B.W."/>
        </authorList>
    </citation>
    <scope>NUCLEOTIDE SEQUENCE [LARGE SCALE GENOMIC DNA]</scope>
    <source>
        <strain evidence="9 10">Z9</strain>
    </source>
</reference>
<accession>A0A135L7L7</accession>
<dbReference type="EMBL" id="LSKU01000001">
    <property type="protein sequence ID" value="KXG44978.1"/>
    <property type="molecule type" value="Genomic_DNA"/>
</dbReference>
<dbReference type="AlphaFoldDB" id="A0A135L7L7"/>
<evidence type="ECO:0000259" key="8">
    <source>
        <dbReference type="PROSITE" id="PS50928"/>
    </source>
</evidence>
<evidence type="ECO:0000256" key="2">
    <source>
        <dbReference type="ARBA" id="ARBA00022448"/>
    </source>
</evidence>
<evidence type="ECO:0000256" key="1">
    <source>
        <dbReference type="ARBA" id="ARBA00004651"/>
    </source>
</evidence>
<dbReference type="InterPro" id="IPR035906">
    <property type="entry name" value="MetI-like_sf"/>
</dbReference>
<comment type="similarity">
    <text evidence="7">Belongs to the binding-protein-dependent transport system permease family.</text>
</comment>
<feature type="transmembrane region" description="Helical" evidence="7">
    <location>
        <begin position="159"/>
        <end position="184"/>
    </location>
</feature>
<evidence type="ECO:0000256" key="4">
    <source>
        <dbReference type="ARBA" id="ARBA00022692"/>
    </source>
</evidence>
<sequence length="298" mass="34358">MVLSLKQWWNVFPFLFLGLLGVAVFVVFPLIKGIYMSFFEYNVLLPKESTFVGLDNYIRAIHDEKVFLALRNTLLYSIITVPGQWVFGIFIATLINAKFIKHKVFFRTVYYIPVITSWVVVSFLFKYLFADGKYGLINFLLYEKLHLLSHPISWLQNEWTAMIVIWTLGIWKGIGWVMVIYLAALQSIPRHFYEAAEIDGAKAGEVFRYITLPLLKPTTIFVIINLIIGSFNVFIQVLLITNGGPLGRTEVLLSYMYKQAFSFFDFGYASAISVLMGIMIFLITWGQQKTIGKEKIEF</sequence>
<feature type="transmembrane region" description="Helical" evidence="7">
    <location>
        <begin position="218"/>
        <end position="240"/>
    </location>
</feature>
<comment type="caution">
    <text evidence="9">The sequence shown here is derived from an EMBL/GenBank/DDBJ whole genome shotgun (WGS) entry which is preliminary data.</text>
</comment>
<evidence type="ECO:0000256" key="7">
    <source>
        <dbReference type="RuleBase" id="RU363032"/>
    </source>
</evidence>
<keyword evidence="2 7" id="KW-0813">Transport</keyword>
<feature type="domain" description="ABC transmembrane type-1" evidence="8">
    <location>
        <begin position="70"/>
        <end position="287"/>
    </location>
</feature>
<evidence type="ECO:0000256" key="5">
    <source>
        <dbReference type="ARBA" id="ARBA00022989"/>
    </source>
</evidence>
<feature type="transmembrane region" description="Helical" evidence="7">
    <location>
        <begin position="74"/>
        <end position="97"/>
    </location>
</feature>
<proteinExistence type="inferred from homology"/>
<dbReference type="Pfam" id="PF00528">
    <property type="entry name" value="BPD_transp_1"/>
    <property type="match status" value="1"/>
</dbReference>
<dbReference type="STRING" id="1413211.U473_02305"/>
<feature type="transmembrane region" description="Helical" evidence="7">
    <location>
        <begin position="260"/>
        <end position="285"/>
    </location>
</feature>
<dbReference type="Proteomes" id="UP000070352">
    <property type="component" value="Unassembled WGS sequence"/>
</dbReference>